<evidence type="ECO:0000256" key="2">
    <source>
        <dbReference type="ARBA" id="ARBA00004253"/>
    </source>
</evidence>
<comment type="caution">
    <text evidence="6">The sequence shown here is derived from an EMBL/GenBank/DDBJ whole genome shotgun (WGS) entry which is preliminary data.</text>
</comment>
<evidence type="ECO:0000256" key="4">
    <source>
        <dbReference type="ARBA" id="ARBA00022827"/>
    </source>
</evidence>
<evidence type="ECO:0000256" key="3">
    <source>
        <dbReference type="ARBA" id="ARBA00022630"/>
    </source>
</evidence>
<dbReference type="PANTHER" id="PTHR11530:SF11">
    <property type="entry name" value="D-ASPARTATE OXIDASE"/>
    <property type="match status" value="1"/>
</dbReference>
<comment type="subcellular location">
    <subcellularLocation>
        <location evidence="2">Peroxisome matrix</location>
    </subcellularLocation>
</comment>
<comment type="cofactor">
    <cofactor evidence="1">
        <name>FAD</name>
        <dbReference type="ChEBI" id="CHEBI:57692"/>
    </cofactor>
</comment>
<organism evidence="6 7">
    <name type="scientific">Elysia marginata</name>
    <dbReference type="NCBI Taxonomy" id="1093978"/>
    <lineage>
        <taxon>Eukaryota</taxon>
        <taxon>Metazoa</taxon>
        <taxon>Spiralia</taxon>
        <taxon>Lophotrochozoa</taxon>
        <taxon>Mollusca</taxon>
        <taxon>Gastropoda</taxon>
        <taxon>Heterobranchia</taxon>
        <taxon>Euthyneura</taxon>
        <taxon>Panpulmonata</taxon>
        <taxon>Sacoglossa</taxon>
        <taxon>Placobranchoidea</taxon>
        <taxon>Plakobranchidae</taxon>
        <taxon>Elysia</taxon>
    </lineage>
</organism>
<keyword evidence="4" id="KW-0274">FAD</keyword>
<evidence type="ECO:0000256" key="5">
    <source>
        <dbReference type="ARBA" id="ARBA00023002"/>
    </source>
</evidence>
<dbReference type="EMBL" id="BMAT01006214">
    <property type="protein sequence ID" value="GFS08335.1"/>
    <property type="molecule type" value="Genomic_DNA"/>
</dbReference>
<evidence type="ECO:0000313" key="7">
    <source>
        <dbReference type="Proteomes" id="UP000762676"/>
    </source>
</evidence>
<dbReference type="SUPFAM" id="SSF51971">
    <property type="entry name" value="Nucleotide-binding domain"/>
    <property type="match status" value="1"/>
</dbReference>
<protein>
    <submittedName>
        <fullName evidence="6">D-aspartate oxidase</fullName>
    </submittedName>
</protein>
<dbReference type="AlphaFoldDB" id="A0AAV4IFN3"/>
<name>A0AAV4IFN3_9GAST</name>
<keyword evidence="3" id="KW-0285">Flavoprotein</keyword>
<dbReference type="GO" id="GO:0071949">
    <property type="term" value="F:FAD binding"/>
    <property type="evidence" value="ECO:0007669"/>
    <property type="project" value="InterPro"/>
</dbReference>
<reference evidence="6 7" key="1">
    <citation type="journal article" date="2021" name="Elife">
        <title>Chloroplast acquisition without the gene transfer in kleptoplastic sea slugs, Plakobranchus ocellatus.</title>
        <authorList>
            <person name="Maeda T."/>
            <person name="Takahashi S."/>
            <person name="Yoshida T."/>
            <person name="Shimamura S."/>
            <person name="Takaki Y."/>
            <person name="Nagai Y."/>
            <person name="Toyoda A."/>
            <person name="Suzuki Y."/>
            <person name="Arimoto A."/>
            <person name="Ishii H."/>
            <person name="Satoh N."/>
            <person name="Nishiyama T."/>
            <person name="Hasebe M."/>
            <person name="Maruyama T."/>
            <person name="Minagawa J."/>
            <person name="Obokata J."/>
            <person name="Shigenobu S."/>
        </authorList>
    </citation>
    <scope>NUCLEOTIDE SEQUENCE [LARGE SCALE GENOMIC DNA]</scope>
</reference>
<evidence type="ECO:0000313" key="6">
    <source>
        <dbReference type="EMBL" id="GFS08335.1"/>
    </source>
</evidence>
<dbReference type="GO" id="GO:0003884">
    <property type="term" value="F:D-amino-acid oxidase activity"/>
    <property type="evidence" value="ECO:0007669"/>
    <property type="project" value="InterPro"/>
</dbReference>
<dbReference type="Proteomes" id="UP000762676">
    <property type="component" value="Unassembled WGS sequence"/>
</dbReference>
<accession>A0AAV4IFN3</accession>
<proteinExistence type="predicted"/>
<dbReference type="GO" id="GO:0005782">
    <property type="term" value="C:peroxisomal matrix"/>
    <property type="evidence" value="ECO:0007669"/>
    <property type="project" value="UniProtKB-SubCell"/>
</dbReference>
<dbReference type="PANTHER" id="PTHR11530">
    <property type="entry name" value="D-AMINO ACID OXIDASE"/>
    <property type="match status" value="1"/>
</dbReference>
<dbReference type="Gene3D" id="3.40.50.720">
    <property type="entry name" value="NAD(P)-binding Rossmann-like Domain"/>
    <property type="match status" value="1"/>
</dbReference>
<gene>
    <name evidence="6" type="ORF">ElyMa_003011300</name>
</gene>
<keyword evidence="7" id="KW-1185">Reference proteome</keyword>
<evidence type="ECO:0000256" key="1">
    <source>
        <dbReference type="ARBA" id="ARBA00001974"/>
    </source>
</evidence>
<dbReference type="GO" id="GO:0019478">
    <property type="term" value="P:D-amino acid catabolic process"/>
    <property type="evidence" value="ECO:0007669"/>
    <property type="project" value="TreeGrafter"/>
</dbReference>
<dbReference type="InterPro" id="IPR023209">
    <property type="entry name" value="DAO"/>
</dbReference>
<keyword evidence="5" id="KW-0560">Oxidoreductase</keyword>
<sequence length="127" mass="14710">MDVPHYMTWLMKRFRSKGGIIRQKRVENIEEIASDCDILINCSATSSRFLFKDEQVYPTRGQVWKVNASGVHVPLHAGNWWTNRKQYRVPISPVSVTEVIDGARQDSELRYFPFSPPRSGTARYFTS</sequence>